<name>A0A7X5X2S7_STRMQ</name>
<gene>
    <name evidence="1" type="ORF">SMALB_3599</name>
</gene>
<reference evidence="1 2" key="1">
    <citation type="submission" date="2020-02" db="EMBL/GenBank/DDBJ databases">
        <title>Streptomyces malaysiensis DSM14702 (JHCC583434, PFL_A843) Genome sequencing and assembly.</title>
        <authorList>
            <person name="Samborskyy M."/>
        </authorList>
    </citation>
    <scope>NUCLEOTIDE SEQUENCE [LARGE SCALE GENOMIC DNA]</scope>
    <source>
        <strain evidence="1 2">DSM 14702</strain>
    </source>
</reference>
<accession>A0A7X5X2S7</accession>
<dbReference type="RefSeq" id="WP_208973048.1">
    <property type="nucleotide sequence ID" value="NZ_JAALLH010000001.1"/>
</dbReference>
<dbReference type="AlphaFoldDB" id="A0A7X5X2S7"/>
<evidence type="ECO:0000313" key="1">
    <source>
        <dbReference type="EMBL" id="NIY65595.1"/>
    </source>
</evidence>
<evidence type="ECO:0000313" key="2">
    <source>
        <dbReference type="Proteomes" id="UP000536624"/>
    </source>
</evidence>
<dbReference type="EMBL" id="JAALLH010000001">
    <property type="protein sequence ID" value="NIY65595.1"/>
    <property type="molecule type" value="Genomic_DNA"/>
</dbReference>
<sequence>MRQAELGEAMVDGLDQGLGAGAVAGFGPLGGTGVGGGSRVVEDFEQSLVVGVLTGRDPALGVSRRTVGGGLLRWTDE</sequence>
<dbReference type="Proteomes" id="UP000536624">
    <property type="component" value="Unassembled WGS sequence"/>
</dbReference>
<protein>
    <submittedName>
        <fullName evidence="1">Uncharacterized protein</fullName>
    </submittedName>
</protein>
<comment type="caution">
    <text evidence="1">The sequence shown here is derived from an EMBL/GenBank/DDBJ whole genome shotgun (WGS) entry which is preliminary data.</text>
</comment>
<proteinExistence type="predicted"/>
<organism evidence="1 2">
    <name type="scientific">Streptomyces malaysiensis</name>
    <dbReference type="NCBI Taxonomy" id="92644"/>
    <lineage>
        <taxon>Bacteria</taxon>
        <taxon>Bacillati</taxon>
        <taxon>Actinomycetota</taxon>
        <taxon>Actinomycetes</taxon>
        <taxon>Kitasatosporales</taxon>
        <taxon>Streptomycetaceae</taxon>
        <taxon>Streptomyces</taxon>
        <taxon>Streptomyces violaceusniger group</taxon>
    </lineage>
</organism>